<feature type="region of interest" description="Disordered" evidence="1">
    <location>
        <begin position="32"/>
        <end position="59"/>
    </location>
</feature>
<reference evidence="3 4" key="1">
    <citation type="submission" date="2023-03" db="EMBL/GenBank/DDBJ databases">
        <title>YIM 152171 draft genome.</title>
        <authorList>
            <person name="Yang Z."/>
        </authorList>
    </citation>
    <scope>NUCLEOTIDE SEQUENCE [LARGE SCALE GENOMIC DNA]</scope>
    <source>
        <strain evidence="3 4">YIM 152171</strain>
    </source>
</reference>
<feature type="compositionally biased region" description="Low complexity" evidence="1">
    <location>
        <begin position="45"/>
        <end position="59"/>
    </location>
</feature>
<keyword evidence="4" id="KW-1185">Reference proteome</keyword>
<organism evidence="3 4">
    <name type="scientific">Marinimicrococcus flavescens</name>
    <dbReference type="NCBI Taxonomy" id="3031815"/>
    <lineage>
        <taxon>Bacteria</taxon>
        <taxon>Pseudomonadati</taxon>
        <taxon>Pseudomonadota</taxon>
        <taxon>Alphaproteobacteria</taxon>
        <taxon>Geminicoccales</taxon>
        <taxon>Geminicoccaceae</taxon>
        <taxon>Marinimicrococcus</taxon>
    </lineage>
</organism>
<protein>
    <submittedName>
        <fullName evidence="3">Uncharacterized protein</fullName>
    </submittedName>
</protein>
<name>A0AAP3V0R6_9PROT</name>
<evidence type="ECO:0000256" key="2">
    <source>
        <dbReference type="SAM" id="SignalP"/>
    </source>
</evidence>
<comment type="caution">
    <text evidence="3">The sequence shown here is derived from an EMBL/GenBank/DDBJ whole genome shotgun (WGS) entry which is preliminary data.</text>
</comment>
<evidence type="ECO:0000256" key="1">
    <source>
        <dbReference type="SAM" id="MobiDB-lite"/>
    </source>
</evidence>
<dbReference type="Proteomes" id="UP001301140">
    <property type="component" value="Unassembled WGS sequence"/>
</dbReference>
<feature type="chain" id="PRO_5042990348" evidence="2">
    <location>
        <begin position="23"/>
        <end position="108"/>
    </location>
</feature>
<dbReference type="EMBL" id="JARGEQ010000047">
    <property type="protein sequence ID" value="MDF1585863.1"/>
    <property type="molecule type" value="Genomic_DNA"/>
</dbReference>
<keyword evidence="2" id="KW-0732">Signal</keyword>
<accession>A0AAP3V0R6</accession>
<sequence>MSFLHKAALGAMLAALAVPLAADELPRMLRGSGEEQPADLVLRGTPSTQAPAPPQSSHAAGRYLAAGERLWLLEPASGALVGCALERTANVGQRRIACAGRQLPAAMR</sequence>
<proteinExistence type="predicted"/>
<dbReference type="AlphaFoldDB" id="A0AAP3V0R6"/>
<evidence type="ECO:0000313" key="3">
    <source>
        <dbReference type="EMBL" id="MDF1585863.1"/>
    </source>
</evidence>
<evidence type="ECO:0000313" key="4">
    <source>
        <dbReference type="Proteomes" id="UP001301140"/>
    </source>
</evidence>
<dbReference type="RefSeq" id="WP_327788284.1">
    <property type="nucleotide sequence ID" value="NZ_JARGEQ010000047.1"/>
</dbReference>
<feature type="signal peptide" evidence="2">
    <location>
        <begin position="1"/>
        <end position="22"/>
    </location>
</feature>
<gene>
    <name evidence="3" type="ORF">PZ740_05630</name>
</gene>